<dbReference type="PANTHER" id="PTHR43022:SF1">
    <property type="entry name" value="PROTEIN SMF"/>
    <property type="match status" value="1"/>
</dbReference>
<feature type="domain" description="Smf/DprA SLOG" evidence="2">
    <location>
        <begin position="73"/>
        <end position="258"/>
    </location>
</feature>
<keyword evidence="4" id="KW-1185">Reference proteome</keyword>
<dbReference type="Proteomes" id="UP000078368">
    <property type="component" value="Unassembled WGS sequence"/>
</dbReference>
<gene>
    <name evidence="3" type="ORF">A4H34_01735</name>
</gene>
<dbReference type="STRING" id="1823756.A4H34_01735"/>
<protein>
    <recommendedName>
        <fullName evidence="2">Smf/DprA SLOG domain-containing protein</fullName>
    </recommendedName>
</protein>
<name>A0A179B3J8_9ACTO</name>
<dbReference type="OrthoDB" id="9785707at2"/>
<accession>A0A179B3J8</accession>
<dbReference type="EMBL" id="LVZK01000001">
    <property type="protein sequence ID" value="OAP85939.1"/>
    <property type="molecule type" value="Genomic_DNA"/>
</dbReference>
<comment type="caution">
    <text evidence="3">The sequence shown here is derived from an EMBL/GenBank/DDBJ whole genome shotgun (WGS) entry which is preliminary data.</text>
</comment>
<evidence type="ECO:0000256" key="1">
    <source>
        <dbReference type="ARBA" id="ARBA00006525"/>
    </source>
</evidence>
<dbReference type="InterPro" id="IPR003488">
    <property type="entry name" value="DprA"/>
</dbReference>
<dbReference type="InterPro" id="IPR057666">
    <property type="entry name" value="DrpA_SLOG"/>
</dbReference>
<dbReference type="AlphaFoldDB" id="A0A179B3J8"/>
<dbReference type="GO" id="GO:0009294">
    <property type="term" value="P:DNA-mediated transformation"/>
    <property type="evidence" value="ECO:0007669"/>
    <property type="project" value="InterPro"/>
</dbReference>
<dbReference type="Pfam" id="PF02481">
    <property type="entry name" value="DNA_processg_A"/>
    <property type="match status" value="1"/>
</dbReference>
<reference evidence="3 4" key="1">
    <citation type="submission" date="2016-04" db="EMBL/GenBank/DDBJ databases">
        <title>Peptidophaga gingivicola gen. nov., sp. nov., isolated from human subgingival plaque.</title>
        <authorList>
            <person name="Beall C.J."/>
            <person name="Mokrzan E.M."/>
            <person name="Griffen A.L."/>
            <person name="Leys E.J."/>
        </authorList>
    </citation>
    <scope>NUCLEOTIDE SEQUENCE [LARGE SCALE GENOMIC DNA]</scope>
    <source>
        <strain evidence="3 4">BA112</strain>
    </source>
</reference>
<evidence type="ECO:0000313" key="4">
    <source>
        <dbReference type="Proteomes" id="UP000078368"/>
    </source>
</evidence>
<proteinExistence type="inferred from homology"/>
<dbReference type="Gene3D" id="3.40.50.450">
    <property type="match status" value="1"/>
</dbReference>
<organism evidence="3 4">
    <name type="scientific">Peptidiphaga gingivicola</name>
    <dbReference type="NCBI Taxonomy" id="2741497"/>
    <lineage>
        <taxon>Bacteria</taxon>
        <taxon>Bacillati</taxon>
        <taxon>Actinomycetota</taxon>
        <taxon>Actinomycetes</taxon>
        <taxon>Actinomycetales</taxon>
        <taxon>Actinomycetaceae</taxon>
        <taxon>Peptidiphaga</taxon>
    </lineage>
</organism>
<sequence length="303" mass="31570">MINDELAVLALAYGITGLTPAKIRAALDNADDALSALKDALSGIGATAPGEVETELAAAEKRAAKWESLDMQVLTCLSSNYPVQLLDVYDYPPVIFTQGTLPAFGKESGFAVVGSRAASLQELAQARDIAFAVVQSGYSVISGLAAGIDTAAHQAALECGGRTVAVVGTGLEQAYPRHNADLHRDIVASGGLVLSQFAPGTPIKRHSFPMRNATMSAYALGTIVVSAGEKSGTRHQVQAALKHGRPVVLCPQVVESTTWGRALAADPLASVSVAHTPDDVIDCLNTALTLPSEFFHDVQLALI</sequence>
<evidence type="ECO:0000259" key="2">
    <source>
        <dbReference type="Pfam" id="PF02481"/>
    </source>
</evidence>
<dbReference type="PANTHER" id="PTHR43022">
    <property type="entry name" value="PROTEIN SMF"/>
    <property type="match status" value="1"/>
</dbReference>
<evidence type="ECO:0000313" key="3">
    <source>
        <dbReference type="EMBL" id="OAP85939.1"/>
    </source>
</evidence>
<dbReference type="RefSeq" id="WP_064230868.1">
    <property type="nucleotide sequence ID" value="NZ_LVZK01000001.1"/>
</dbReference>
<dbReference type="SUPFAM" id="SSF102405">
    <property type="entry name" value="MCP/YpsA-like"/>
    <property type="match status" value="1"/>
</dbReference>
<comment type="similarity">
    <text evidence="1">Belongs to the DprA/Smf family.</text>
</comment>